<dbReference type="InterPro" id="IPR001611">
    <property type="entry name" value="Leu-rich_rpt"/>
</dbReference>
<keyword evidence="1" id="KW-0433">Leucine-rich repeat</keyword>
<sequence length="250" mass="28246">MRTILKSLKSTVLVFVLFVLTISLVLSLNRSTQRTASSDTIYIPEKTTRLVLNLNEKRPAEPSIKELTSLEFLEIVGTDSDDTKSLATLLAEAETLPRLKTFGLTDFNSTEIPLELWTLKNSLNIEHLRLNSNGLQETPKEIFGFRNLRILDLSNNKIQTISAAETKLPFLKEVYLSHNELTEIPLDFLKNTSVSVLDLSSNKINNLPIQVSELASLRKLNLSDNQIPYLPDQVGKLDLEELNLRFNPLK</sequence>
<organism evidence="3 4">
    <name type="scientific">Candidatus Woykebacteria bacterium RIFCSPHIGHO2_02_FULL_43_16b</name>
    <dbReference type="NCBI Taxonomy" id="1802601"/>
    <lineage>
        <taxon>Bacteria</taxon>
        <taxon>Candidatus Woykeibacteriota</taxon>
    </lineage>
</organism>
<evidence type="ECO:0000313" key="4">
    <source>
        <dbReference type="Proteomes" id="UP000177821"/>
    </source>
</evidence>
<evidence type="ECO:0008006" key="5">
    <source>
        <dbReference type="Google" id="ProtNLM"/>
    </source>
</evidence>
<comment type="caution">
    <text evidence="3">The sequence shown here is derived from an EMBL/GenBank/DDBJ whole genome shotgun (WGS) entry which is preliminary data.</text>
</comment>
<dbReference type="PANTHER" id="PTHR48051">
    <property type="match status" value="1"/>
</dbReference>
<dbReference type="SUPFAM" id="SSF52058">
    <property type="entry name" value="L domain-like"/>
    <property type="match status" value="1"/>
</dbReference>
<gene>
    <name evidence="3" type="ORF">A3J50_03780</name>
</gene>
<dbReference type="InterPro" id="IPR003591">
    <property type="entry name" value="Leu-rich_rpt_typical-subtyp"/>
</dbReference>
<dbReference type="PROSITE" id="PS51450">
    <property type="entry name" value="LRR"/>
    <property type="match status" value="3"/>
</dbReference>
<protein>
    <recommendedName>
        <fullName evidence="5">Leucine-rich repeat domain-containing protein</fullName>
    </recommendedName>
</protein>
<dbReference type="GO" id="GO:0005737">
    <property type="term" value="C:cytoplasm"/>
    <property type="evidence" value="ECO:0007669"/>
    <property type="project" value="TreeGrafter"/>
</dbReference>
<dbReference type="InterPro" id="IPR032675">
    <property type="entry name" value="LRR_dom_sf"/>
</dbReference>
<dbReference type="Gene3D" id="3.80.10.10">
    <property type="entry name" value="Ribonuclease Inhibitor"/>
    <property type="match status" value="2"/>
</dbReference>
<dbReference type="PANTHER" id="PTHR48051:SF1">
    <property type="entry name" value="RAS SUPPRESSOR PROTEIN 1"/>
    <property type="match status" value="1"/>
</dbReference>
<dbReference type="InterPro" id="IPR050216">
    <property type="entry name" value="LRR_domain-containing"/>
</dbReference>
<name>A0A1G1WMY2_9BACT</name>
<evidence type="ECO:0000313" key="3">
    <source>
        <dbReference type="EMBL" id="OGY28981.1"/>
    </source>
</evidence>
<dbReference type="Pfam" id="PF13855">
    <property type="entry name" value="LRR_8"/>
    <property type="match status" value="1"/>
</dbReference>
<proteinExistence type="predicted"/>
<dbReference type="EMBL" id="MHCX01000037">
    <property type="protein sequence ID" value="OGY28981.1"/>
    <property type="molecule type" value="Genomic_DNA"/>
</dbReference>
<evidence type="ECO:0000256" key="1">
    <source>
        <dbReference type="ARBA" id="ARBA00022614"/>
    </source>
</evidence>
<dbReference type="Pfam" id="PF00560">
    <property type="entry name" value="LRR_1"/>
    <property type="match status" value="1"/>
</dbReference>
<dbReference type="SMART" id="SM00369">
    <property type="entry name" value="LRR_TYP"/>
    <property type="match status" value="3"/>
</dbReference>
<dbReference type="Proteomes" id="UP000177821">
    <property type="component" value="Unassembled WGS sequence"/>
</dbReference>
<accession>A0A1G1WMY2</accession>
<dbReference type="AlphaFoldDB" id="A0A1G1WMY2"/>
<reference evidence="3 4" key="1">
    <citation type="journal article" date="2016" name="Nat. Commun.">
        <title>Thousands of microbial genomes shed light on interconnected biogeochemical processes in an aquifer system.</title>
        <authorList>
            <person name="Anantharaman K."/>
            <person name="Brown C.T."/>
            <person name="Hug L.A."/>
            <person name="Sharon I."/>
            <person name="Castelle C.J."/>
            <person name="Probst A.J."/>
            <person name="Thomas B.C."/>
            <person name="Singh A."/>
            <person name="Wilkins M.J."/>
            <person name="Karaoz U."/>
            <person name="Brodie E.L."/>
            <person name="Williams K.H."/>
            <person name="Hubbard S.S."/>
            <person name="Banfield J.F."/>
        </authorList>
    </citation>
    <scope>NUCLEOTIDE SEQUENCE [LARGE SCALE GENOMIC DNA]</scope>
</reference>
<evidence type="ECO:0000256" key="2">
    <source>
        <dbReference type="ARBA" id="ARBA00022737"/>
    </source>
</evidence>
<dbReference type="PRINTS" id="PR00019">
    <property type="entry name" value="LEURICHRPT"/>
</dbReference>
<keyword evidence="2" id="KW-0677">Repeat</keyword>